<organism evidence="1 2">
    <name type="scientific">Podospora didyma</name>
    <dbReference type="NCBI Taxonomy" id="330526"/>
    <lineage>
        <taxon>Eukaryota</taxon>
        <taxon>Fungi</taxon>
        <taxon>Dikarya</taxon>
        <taxon>Ascomycota</taxon>
        <taxon>Pezizomycotina</taxon>
        <taxon>Sordariomycetes</taxon>
        <taxon>Sordariomycetidae</taxon>
        <taxon>Sordariales</taxon>
        <taxon>Podosporaceae</taxon>
        <taxon>Podospora</taxon>
    </lineage>
</organism>
<reference evidence="1" key="1">
    <citation type="journal article" date="2023" name="Mol. Phylogenet. Evol.">
        <title>Genome-scale phylogeny and comparative genomics of the fungal order Sordariales.</title>
        <authorList>
            <person name="Hensen N."/>
            <person name="Bonometti L."/>
            <person name="Westerberg I."/>
            <person name="Brannstrom I.O."/>
            <person name="Guillou S."/>
            <person name="Cros-Aarteil S."/>
            <person name="Calhoun S."/>
            <person name="Haridas S."/>
            <person name="Kuo A."/>
            <person name="Mondo S."/>
            <person name="Pangilinan J."/>
            <person name="Riley R."/>
            <person name="LaButti K."/>
            <person name="Andreopoulos B."/>
            <person name="Lipzen A."/>
            <person name="Chen C."/>
            <person name="Yan M."/>
            <person name="Daum C."/>
            <person name="Ng V."/>
            <person name="Clum A."/>
            <person name="Steindorff A."/>
            <person name="Ohm R.A."/>
            <person name="Martin F."/>
            <person name="Silar P."/>
            <person name="Natvig D.O."/>
            <person name="Lalanne C."/>
            <person name="Gautier V."/>
            <person name="Ament-Velasquez S.L."/>
            <person name="Kruys A."/>
            <person name="Hutchinson M.I."/>
            <person name="Powell A.J."/>
            <person name="Barry K."/>
            <person name="Miller A.N."/>
            <person name="Grigoriev I.V."/>
            <person name="Debuchy R."/>
            <person name="Gladieux P."/>
            <person name="Hiltunen Thoren M."/>
            <person name="Johannesson H."/>
        </authorList>
    </citation>
    <scope>NUCLEOTIDE SEQUENCE</scope>
    <source>
        <strain evidence="1">CBS 232.78</strain>
    </source>
</reference>
<proteinExistence type="predicted"/>
<sequence length="152" mass="16673">MIARITTYMEHKLGVMAWAEALYTMAYDDLSAKLLGLRNKAESLAASSQFGDQAKPEMKLLLQDIHDIMVDISGVDTDWTQCLIAAPCEIWGDVTIFSKSKFFVATKAGTLESLAPTLDVGNCEMAMKPLFSVSRSSMDAKRLGILGIFPCK</sequence>
<keyword evidence="2" id="KW-1185">Reference proteome</keyword>
<dbReference type="AlphaFoldDB" id="A0AAE0NS89"/>
<gene>
    <name evidence="1" type="ORF">B0H63DRAFT_137964</name>
</gene>
<evidence type="ECO:0000313" key="1">
    <source>
        <dbReference type="EMBL" id="KAK3386580.1"/>
    </source>
</evidence>
<evidence type="ECO:0000313" key="2">
    <source>
        <dbReference type="Proteomes" id="UP001285441"/>
    </source>
</evidence>
<accession>A0AAE0NS89</accession>
<protein>
    <submittedName>
        <fullName evidence="1">Uncharacterized protein</fullName>
    </submittedName>
</protein>
<reference evidence="1" key="2">
    <citation type="submission" date="2023-06" db="EMBL/GenBank/DDBJ databases">
        <authorList>
            <consortium name="Lawrence Berkeley National Laboratory"/>
            <person name="Haridas S."/>
            <person name="Hensen N."/>
            <person name="Bonometti L."/>
            <person name="Westerberg I."/>
            <person name="Brannstrom I.O."/>
            <person name="Guillou S."/>
            <person name="Cros-Aarteil S."/>
            <person name="Calhoun S."/>
            <person name="Kuo A."/>
            <person name="Mondo S."/>
            <person name="Pangilinan J."/>
            <person name="Riley R."/>
            <person name="LaButti K."/>
            <person name="Andreopoulos B."/>
            <person name="Lipzen A."/>
            <person name="Chen C."/>
            <person name="Yanf M."/>
            <person name="Daum C."/>
            <person name="Ng V."/>
            <person name="Clum A."/>
            <person name="Steindorff A."/>
            <person name="Ohm R."/>
            <person name="Martin F."/>
            <person name="Silar P."/>
            <person name="Natvig D."/>
            <person name="Lalanne C."/>
            <person name="Gautier V."/>
            <person name="Ament-velasquez S.L."/>
            <person name="Kruys A."/>
            <person name="Hutchinson M.I."/>
            <person name="Powell A.J."/>
            <person name="Barry K."/>
            <person name="Miller A.N."/>
            <person name="Grigoriev I.V."/>
            <person name="Debuchy R."/>
            <person name="Gladieux P."/>
            <person name="Thoren M.H."/>
            <person name="Johannesson H."/>
        </authorList>
    </citation>
    <scope>NUCLEOTIDE SEQUENCE</scope>
    <source>
        <strain evidence="1">CBS 232.78</strain>
    </source>
</reference>
<name>A0AAE0NS89_9PEZI</name>
<dbReference type="EMBL" id="JAULSW010000003">
    <property type="protein sequence ID" value="KAK3386580.1"/>
    <property type="molecule type" value="Genomic_DNA"/>
</dbReference>
<dbReference type="Proteomes" id="UP001285441">
    <property type="component" value="Unassembled WGS sequence"/>
</dbReference>
<comment type="caution">
    <text evidence="1">The sequence shown here is derived from an EMBL/GenBank/DDBJ whole genome shotgun (WGS) entry which is preliminary data.</text>
</comment>